<gene>
    <name evidence="1" type="ORF">RchiOBHm_Chr2g0090621</name>
</gene>
<accession>A0A2P6RJH2</accession>
<comment type="caution">
    <text evidence="1">The sequence shown here is derived from an EMBL/GenBank/DDBJ whole genome shotgun (WGS) entry which is preliminary data.</text>
</comment>
<dbReference type="OrthoDB" id="10445950at2759"/>
<proteinExistence type="predicted"/>
<name>A0A2P6RJH2_ROSCH</name>
<dbReference type="EMBL" id="PDCK01000040">
    <property type="protein sequence ID" value="PRQ46586.1"/>
    <property type="molecule type" value="Genomic_DNA"/>
</dbReference>
<evidence type="ECO:0000313" key="2">
    <source>
        <dbReference type="Proteomes" id="UP000238479"/>
    </source>
</evidence>
<reference evidence="1 2" key="1">
    <citation type="journal article" date="2018" name="Nat. Genet.">
        <title>The Rosa genome provides new insights in the design of modern roses.</title>
        <authorList>
            <person name="Bendahmane M."/>
        </authorList>
    </citation>
    <scope>NUCLEOTIDE SEQUENCE [LARGE SCALE GENOMIC DNA]</scope>
    <source>
        <strain evidence="2">cv. Old Blush</strain>
    </source>
</reference>
<organism evidence="1 2">
    <name type="scientific">Rosa chinensis</name>
    <name type="common">China rose</name>
    <dbReference type="NCBI Taxonomy" id="74649"/>
    <lineage>
        <taxon>Eukaryota</taxon>
        <taxon>Viridiplantae</taxon>
        <taxon>Streptophyta</taxon>
        <taxon>Embryophyta</taxon>
        <taxon>Tracheophyta</taxon>
        <taxon>Spermatophyta</taxon>
        <taxon>Magnoliopsida</taxon>
        <taxon>eudicotyledons</taxon>
        <taxon>Gunneridae</taxon>
        <taxon>Pentapetalae</taxon>
        <taxon>rosids</taxon>
        <taxon>fabids</taxon>
        <taxon>Rosales</taxon>
        <taxon>Rosaceae</taxon>
        <taxon>Rosoideae</taxon>
        <taxon>Rosoideae incertae sedis</taxon>
        <taxon>Rosa</taxon>
    </lineage>
</organism>
<dbReference type="Proteomes" id="UP000238479">
    <property type="component" value="Chromosome 2"/>
</dbReference>
<protein>
    <submittedName>
        <fullName evidence="1">Uncharacterized protein</fullName>
    </submittedName>
</protein>
<evidence type="ECO:0000313" key="1">
    <source>
        <dbReference type="EMBL" id="PRQ46586.1"/>
    </source>
</evidence>
<dbReference type="AlphaFoldDB" id="A0A2P6RJH2"/>
<keyword evidence="2" id="KW-1185">Reference proteome</keyword>
<sequence>MAVPPLDTYTVKVRDNKAYIPREGSRNDSWNYAIRYRDFILSVYGPAADNRLLEDFCRKLSDPTLTLLRFQNLYFHKLLQSREEINDFPVVAVENLRLRKFDYNRRECNWDVAYRFWAEEKYHREINLFETCIENIYVWRAYNYRIYGDNPTDEAELVRNLIIHFNQCRMKDVPPPADFFDKNQIGEVVFDLFPNIGSSLFDFMYERGVYMDFTALRTFYRE</sequence>
<dbReference type="Gramene" id="PRQ46586">
    <property type="protein sequence ID" value="PRQ46586"/>
    <property type="gene ID" value="RchiOBHm_Chr2g0090621"/>
</dbReference>